<evidence type="ECO:0000256" key="10">
    <source>
        <dbReference type="ARBA" id="ARBA00031066"/>
    </source>
</evidence>
<keyword evidence="9" id="KW-0066">ATP synthesis</keyword>
<dbReference type="GO" id="GO:0046933">
    <property type="term" value="F:proton-transporting ATP synthase activity, rotational mechanism"/>
    <property type="evidence" value="ECO:0007669"/>
    <property type="project" value="InterPro"/>
</dbReference>
<sequence length="299" mass="33097">MQAAARALGRRASRTGVRGMATEKQLRLQITATQNLAKITQSMKMVSASKLRGDQTRLDIAKPFGAWTTRLSSEAPMMEEIEDVSDFPDKNLFICLTSDKGLCGGVNSVITRNMRSLCALLDKEGKEYQILVFGDKGRAQLRRLFADNMLACITESEAPHNFATAAALSQVASKDSYDAVHLVYNEFVSAIAYNTRLATVAPMLKEDVAEPMPEYEFEPDNKNEVMVDLFEYMLTTKIYYGLMEGATSEQSSRMNAMENASKNAGELIDKLTLQYNRARQARITTELIEIISGASALEG</sequence>
<evidence type="ECO:0000256" key="8">
    <source>
        <dbReference type="ARBA" id="ARBA00023196"/>
    </source>
</evidence>
<dbReference type="Gene3D" id="1.10.287.80">
    <property type="entry name" value="ATP synthase, gamma subunit, helix hairpin domain"/>
    <property type="match status" value="1"/>
</dbReference>
<dbReference type="Pfam" id="PF00231">
    <property type="entry name" value="ATP-synt"/>
    <property type="match status" value="1"/>
</dbReference>
<evidence type="ECO:0000256" key="1">
    <source>
        <dbReference type="ARBA" id="ARBA00004170"/>
    </source>
</evidence>
<dbReference type="NCBIfam" id="TIGR01146">
    <property type="entry name" value="ATPsyn_F1gamma"/>
    <property type="match status" value="1"/>
</dbReference>
<comment type="subcellular location">
    <subcellularLocation>
        <location evidence="1">Membrane</location>
        <topology evidence="1">Peripheral membrane protein</topology>
    </subcellularLocation>
</comment>
<dbReference type="GO" id="GO:0005739">
    <property type="term" value="C:mitochondrion"/>
    <property type="evidence" value="ECO:0007669"/>
    <property type="project" value="UniProtKB-ARBA"/>
</dbReference>
<evidence type="ECO:0000256" key="6">
    <source>
        <dbReference type="ARBA" id="ARBA00023065"/>
    </source>
</evidence>
<comment type="similarity">
    <text evidence="2">Belongs to the ATPase gamma chain family.</text>
</comment>
<proteinExistence type="inferred from homology"/>
<dbReference type="GO" id="GO:0045259">
    <property type="term" value="C:proton-transporting ATP synthase complex"/>
    <property type="evidence" value="ECO:0007669"/>
    <property type="project" value="UniProtKB-KW"/>
</dbReference>
<dbReference type="InterPro" id="IPR023632">
    <property type="entry name" value="ATP_synth_F1_gsu_CS"/>
</dbReference>
<organism evidence="11">
    <name type="scientific">Phaeomonas parva</name>
    <dbReference type="NCBI Taxonomy" id="124430"/>
    <lineage>
        <taxon>Eukaryota</taxon>
        <taxon>Sar</taxon>
        <taxon>Stramenopiles</taxon>
        <taxon>Ochrophyta</taxon>
        <taxon>Pinguiophyceae</taxon>
        <taxon>Pinguiochrysidales</taxon>
        <taxon>Pinguiochrysidaceae</taxon>
        <taxon>Phaeomonas</taxon>
    </lineage>
</organism>
<dbReference type="PANTHER" id="PTHR11693:SF22">
    <property type="entry name" value="ATP SYNTHASE SUBUNIT GAMMA, MITOCHONDRIAL"/>
    <property type="match status" value="1"/>
</dbReference>
<dbReference type="InterPro" id="IPR035968">
    <property type="entry name" value="ATP_synth_F1_ATPase_gsu"/>
</dbReference>
<evidence type="ECO:0000256" key="2">
    <source>
        <dbReference type="ARBA" id="ARBA00007681"/>
    </source>
</evidence>
<evidence type="ECO:0000256" key="9">
    <source>
        <dbReference type="ARBA" id="ARBA00023310"/>
    </source>
</evidence>
<name>A0A7S1UJC2_9STRA</name>
<reference evidence="11" key="1">
    <citation type="submission" date="2021-01" db="EMBL/GenBank/DDBJ databases">
        <authorList>
            <person name="Corre E."/>
            <person name="Pelletier E."/>
            <person name="Niang G."/>
            <person name="Scheremetjew M."/>
            <person name="Finn R."/>
            <person name="Kale V."/>
            <person name="Holt S."/>
            <person name="Cochrane G."/>
            <person name="Meng A."/>
            <person name="Brown T."/>
            <person name="Cohen L."/>
        </authorList>
    </citation>
    <scope>NUCLEOTIDE SEQUENCE</scope>
    <source>
        <strain evidence="11">CCMP2877</strain>
    </source>
</reference>
<protein>
    <recommendedName>
        <fullName evidence="3">ATP synthase subunit gamma, mitochondrial</fullName>
    </recommendedName>
    <alternativeName>
        <fullName evidence="10">F-ATPase gamma subunit</fullName>
    </alternativeName>
</protein>
<accession>A0A7S1UJC2</accession>
<evidence type="ECO:0000256" key="4">
    <source>
        <dbReference type="ARBA" id="ARBA00022448"/>
    </source>
</evidence>
<keyword evidence="5" id="KW-0375">Hydrogen ion transport</keyword>
<evidence type="ECO:0000313" key="11">
    <source>
        <dbReference type="EMBL" id="CAD9269821.1"/>
    </source>
</evidence>
<keyword evidence="8" id="KW-0139">CF(1)</keyword>
<dbReference type="InterPro" id="IPR000131">
    <property type="entry name" value="ATP_synth_F1_gsu"/>
</dbReference>
<dbReference type="HAMAP" id="MF_00815">
    <property type="entry name" value="ATP_synth_gamma_bact"/>
    <property type="match status" value="1"/>
</dbReference>
<dbReference type="PIRSF" id="PIRSF039089">
    <property type="entry name" value="ATP_synthase_gamma"/>
    <property type="match status" value="1"/>
</dbReference>
<evidence type="ECO:0000256" key="3">
    <source>
        <dbReference type="ARBA" id="ARBA00020843"/>
    </source>
</evidence>
<dbReference type="PANTHER" id="PTHR11693">
    <property type="entry name" value="ATP SYNTHASE GAMMA CHAIN"/>
    <property type="match status" value="1"/>
</dbReference>
<keyword evidence="6" id="KW-0406">Ion transport</keyword>
<dbReference type="PRINTS" id="PR00126">
    <property type="entry name" value="ATPASEGAMMA"/>
</dbReference>
<evidence type="ECO:0000256" key="7">
    <source>
        <dbReference type="ARBA" id="ARBA00023136"/>
    </source>
</evidence>
<dbReference type="CDD" id="cd12151">
    <property type="entry name" value="F1-ATPase_gamma"/>
    <property type="match status" value="1"/>
</dbReference>
<dbReference type="EMBL" id="HBGJ01045001">
    <property type="protein sequence ID" value="CAD9269821.1"/>
    <property type="molecule type" value="Transcribed_RNA"/>
</dbReference>
<evidence type="ECO:0000256" key="5">
    <source>
        <dbReference type="ARBA" id="ARBA00022781"/>
    </source>
</evidence>
<dbReference type="SUPFAM" id="SSF52943">
    <property type="entry name" value="ATP synthase (F1-ATPase), gamma subunit"/>
    <property type="match status" value="1"/>
</dbReference>
<keyword evidence="7" id="KW-0472">Membrane</keyword>
<dbReference type="FunFam" id="1.10.287.80:FF:000001">
    <property type="entry name" value="ATP synthase gamma chain"/>
    <property type="match status" value="1"/>
</dbReference>
<dbReference type="Gene3D" id="3.40.1380.10">
    <property type="match status" value="1"/>
</dbReference>
<gene>
    <name evidence="11" type="ORF">PPAR1163_LOCUS28258</name>
</gene>
<dbReference type="AlphaFoldDB" id="A0A7S1UJC2"/>
<dbReference type="PROSITE" id="PS00153">
    <property type="entry name" value="ATPASE_GAMMA"/>
    <property type="match status" value="1"/>
</dbReference>
<keyword evidence="4" id="KW-0813">Transport</keyword>